<evidence type="ECO:0000256" key="7">
    <source>
        <dbReference type="ARBA" id="ARBA00022691"/>
    </source>
</evidence>
<reference evidence="10" key="1">
    <citation type="journal article" date="2023" name="Insect Mol. Biol.">
        <title>Genome sequencing provides insights into the evolution of gene families encoding plant cell wall-degrading enzymes in longhorned beetles.</title>
        <authorList>
            <person name="Shin N.R."/>
            <person name="Okamura Y."/>
            <person name="Kirsch R."/>
            <person name="Pauchet Y."/>
        </authorList>
    </citation>
    <scope>NUCLEOTIDE SEQUENCE</scope>
    <source>
        <strain evidence="10">RBIC_L_NR</strain>
    </source>
</reference>
<keyword evidence="6" id="KW-0808">Transferase</keyword>
<evidence type="ECO:0000256" key="6">
    <source>
        <dbReference type="ARBA" id="ARBA00022679"/>
    </source>
</evidence>
<dbReference type="GO" id="GO:0018064">
    <property type="term" value="F:protein-L-histidine N-tele-methyltransferase activity"/>
    <property type="evidence" value="ECO:0007669"/>
    <property type="project" value="UniProtKB-EC"/>
</dbReference>
<keyword evidence="7" id="KW-0949">S-adenosyl-L-methionine</keyword>
<dbReference type="Pfam" id="PF10294">
    <property type="entry name" value="Methyltransf_16"/>
    <property type="match status" value="1"/>
</dbReference>
<evidence type="ECO:0000256" key="5">
    <source>
        <dbReference type="ARBA" id="ARBA00022603"/>
    </source>
</evidence>
<keyword evidence="8" id="KW-0539">Nucleus</keyword>
<dbReference type="EMBL" id="JANEYF010004711">
    <property type="protein sequence ID" value="KAJ8930268.1"/>
    <property type="molecule type" value="Genomic_DNA"/>
</dbReference>
<dbReference type="EC" id="2.1.1.85" evidence="3"/>
<proteinExistence type="inferred from homology"/>
<evidence type="ECO:0000256" key="8">
    <source>
        <dbReference type="ARBA" id="ARBA00023242"/>
    </source>
</evidence>
<dbReference type="PANTHER" id="PTHR14614:SF39">
    <property type="entry name" value="HISTIDINE PROTEIN METHYLTRANSFERASE 1 HOMOLOG"/>
    <property type="match status" value="1"/>
</dbReference>
<evidence type="ECO:0000313" key="11">
    <source>
        <dbReference type="Proteomes" id="UP001162156"/>
    </source>
</evidence>
<dbReference type="GO" id="GO:0032259">
    <property type="term" value="P:methylation"/>
    <property type="evidence" value="ECO:0007669"/>
    <property type="project" value="UniProtKB-KW"/>
</dbReference>
<accession>A0AAV8WUR1</accession>
<gene>
    <name evidence="10" type="ORF">NQ314_016935</name>
</gene>
<comment type="subcellular location">
    <subcellularLocation>
        <location evidence="2">Cytoplasm</location>
    </subcellularLocation>
    <subcellularLocation>
        <location evidence="1">Nucleus</location>
    </subcellularLocation>
</comment>
<evidence type="ECO:0000256" key="1">
    <source>
        <dbReference type="ARBA" id="ARBA00004123"/>
    </source>
</evidence>
<evidence type="ECO:0000256" key="3">
    <source>
        <dbReference type="ARBA" id="ARBA00012533"/>
    </source>
</evidence>
<evidence type="ECO:0000256" key="2">
    <source>
        <dbReference type="ARBA" id="ARBA00004496"/>
    </source>
</evidence>
<dbReference type="GO" id="GO:0005634">
    <property type="term" value="C:nucleus"/>
    <property type="evidence" value="ECO:0007669"/>
    <property type="project" value="UniProtKB-SubCell"/>
</dbReference>
<keyword evidence="11" id="KW-1185">Reference proteome</keyword>
<dbReference type="Proteomes" id="UP001162156">
    <property type="component" value="Unassembled WGS sequence"/>
</dbReference>
<protein>
    <recommendedName>
        <fullName evidence="3">protein-histidine N-methyltransferase</fullName>
        <ecNumber evidence="3">2.1.1.85</ecNumber>
    </recommendedName>
</protein>
<comment type="similarity">
    <text evidence="9">Belongs to the methyltransferase superfamily. METTL18 family.</text>
</comment>
<evidence type="ECO:0000256" key="9">
    <source>
        <dbReference type="ARBA" id="ARBA00038126"/>
    </source>
</evidence>
<dbReference type="CDD" id="cd02440">
    <property type="entry name" value="AdoMet_MTases"/>
    <property type="match status" value="1"/>
</dbReference>
<dbReference type="Gene3D" id="3.40.50.150">
    <property type="entry name" value="Vaccinia Virus protein VP39"/>
    <property type="match status" value="1"/>
</dbReference>
<dbReference type="InterPro" id="IPR029063">
    <property type="entry name" value="SAM-dependent_MTases_sf"/>
</dbReference>
<keyword evidence="5" id="KW-0489">Methyltransferase</keyword>
<sequence>MFKFGFSSDNEGNIKSEENIFHTNDIKWDESTEIEPNKDRELVKEIIESTQVNTIMSYNVEIKYLSSNEVLKILQNKQSLDDLSTLKAEHNHSDLLPAVYEGGLKIWECTFDLLNYINDNQLNFEHKNVLDLGCGAGIIGILSLLKGSTCYFQDYNSDVIRYITIPNVLLNAKDSLNRCKFFCGDWQSFSYLLETDLSKDESKFDYIFTSETIYNIENYAKLHHVFEKLLKKNGAMYPF</sequence>
<dbReference type="GO" id="GO:0005737">
    <property type="term" value="C:cytoplasm"/>
    <property type="evidence" value="ECO:0007669"/>
    <property type="project" value="UniProtKB-SubCell"/>
</dbReference>
<dbReference type="PANTHER" id="PTHR14614">
    <property type="entry name" value="HEPATOCELLULAR CARCINOMA-ASSOCIATED ANTIGEN"/>
    <property type="match status" value="1"/>
</dbReference>
<comment type="caution">
    <text evidence="10">The sequence shown here is derived from an EMBL/GenBank/DDBJ whole genome shotgun (WGS) entry which is preliminary data.</text>
</comment>
<dbReference type="InterPro" id="IPR019410">
    <property type="entry name" value="Methyltransf_16"/>
</dbReference>
<evidence type="ECO:0000313" key="10">
    <source>
        <dbReference type="EMBL" id="KAJ8930268.1"/>
    </source>
</evidence>
<evidence type="ECO:0000256" key="4">
    <source>
        <dbReference type="ARBA" id="ARBA00022490"/>
    </source>
</evidence>
<organism evidence="10 11">
    <name type="scientific">Rhamnusium bicolor</name>
    <dbReference type="NCBI Taxonomy" id="1586634"/>
    <lineage>
        <taxon>Eukaryota</taxon>
        <taxon>Metazoa</taxon>
        <taxon>Ecdysozoa</taxon>
        <taxon>Arthropoda</taxon>
        <taxon>Hexapoda</taxon>
        <taxon>Insecta</taxon>
        <taxon>Pterygota</taxon>
        <taxon>Neoptera</taxon>
        <taxon>Endopterygota</taxon>
        <taxon>Coleoptera</taxon>
        <taxon>Polyphaga</taxon>
        <taxon>Cucujiformia</taxon>
        <taxon>Chrysomeloidea</taxon>
        <taxon>Cerambycidae</taxon>
        <taxon>Lepturinae</taxon>
        <taxon>Rhagiini</taxon>
        <taxon>Rhamnusium</taxon>
    </lineage>
</organism>
<keyword evidence="4" id="KW-0963">Cytoplasm</keyword>
<name>A0AAV8WUR1_9CUCU</name>
<dbReference type="SUPFAM" id="SSF53335">
    <property type="entry name" value="S-adenosyl-L-methionine-dependent methyltransferases"/>
    <property type="match status" value="1"/>
</dbReference>
<dbReference type="AlphaFoldDB" id="A0AAV8WUR1"/>